<gene>
    <name evidence="1" type="ORF">AWRI3580_g680</name>
</gene>
<dbReference type="VEuPathDB" id="FungiDB:AWRI3580_g680"/>
<dbReference type="AlphaFoldDB" id="A0A1E5RYM5"/>
<evidence type="ECO:0000313" key="2">
    <source>
        <dbReference type="Proteomes" id="UP000095358"/>
    </source>
</evidence>
<dbReference type="InterPro" id="IPR021591">
    <property type="entry name" value="YNR034W-A/EGO2"/>
</dbReference>
<dbReference type="STRING" id="29833.A0A1E5RYM5"/>
<reference evidence="2" key="1">
    <citation type="journal article" date="2016" name="Genome Announc.">
        <title>Genome sequences of three species of Hanseniaspora isolated from spontaneous wine fermentations.</title>
        <authorList>
            <person name="Sternes P.R."/>
            <person name="Lee D."/>
            <person name="Kutyna D.R."/>
            <person name="Borneman A.R."/>
        </authorList>
    </citation>
    <scope>NUCLEOTIDE SEQUENCE [LARGE SCALE GENOMIC DNA]</scope>
    <source>
        <strain evidence="2">AWRI3580</strain>
    </source>
</reference>
<sequence>MSVDLQQIDLTKVIPHAIGHIAFDENKKIVNCSGIGIERSKNLEEIDQLNDIEVEDNFALIEQGPVRIYVYRNEGQTIAVYSYSGN</sequence>
<dbReference type="OrthoDB" id="4057220at2759"/>
<dbReference type="InterPro" id="IPR035098">
    <property type="entry name" value="YNR034W-A/EGO2_sf"/>
</dbReference>
<organism evidence="1 2">
    <name type="scientific">Hanseniaspora uvarum</name>
    <name type="common">Yeast</name>
    <name type="synonym">Kloeckera apiculata</name>
    <dbReference type="NCBI Taxonomy" id="29833"/>
    <lineage>
        <taxon>Eukaryota</taxon>
        <taxon>Fungi</taxon>
        <taxon>Dikarya</taxon>
        <taxon>Ascomycota</taxon>
        <taxon>Saccharomycotina</taxon>
        <taxon>Saccharomycetes</taxon>
        <taxon>Saccharomycodales</taxon>
        <taxon>Saccharomycodaceae</taxon>
        <taxon>Hanseniaspora</taxon>
    </lineage>
</organism>
<dbReference type="EMBL" id="LPNN01000002">
    <property type="protein sequence ID" value="OEJ91855.1"/>
    <property type="molecule type" value="Genomic_DNA"/>
</dbReference>
<dbReference type="SUPFAM" id="SSF160683">
    <property type="entry name" value="YNR034W-A-like"/>
    <property type="match status" value="1"/>
</dbReference>
<proteinExistence type="predicted"/>
<dbReference type="Pfam" id="PF11503">
    <property type="entry name" value="YNR034W-A-like"/>
    <property type="match status" value="1"/>
</dbReference>
<dbReference type="Proteomes" id="UP000095358">
    <property type="component" value="Unassembled WGS sequence"/>
</dbReference>
<accession>A0A1E5RYM5</accession>
<protein>
    <submittedName>
        <fullName evidence="1">Uncharacterized protein</fullName>
    </submittedName>
</protein>
<comment type="caution">
    <text evidence="1">The sequence shown here is derived from an EMBL/GenBank/DDBJ whole genome shotgun (WGS) entry which is preliminary data.</text>
</comment>
<evidence type="ECO:0000313" key="1">
    <source>
        <dbReference type="EMBL" id="OEJ91855.1"/>
    </source>
</evidence>
<dbReference type="Gene3D" id="3.40.1840.10">
    <property type="entry name" value="YNR034W-A-like"/>
    <property type="match status" value="1"/>
</dbReference>
<keyword evidence="2" id="KW-1185">Reference proteome</keyword>
<name>A0A1E5RYM5_HANUV</name>